<evidence type="ECO:0000256" key="1">
    <source>
        <dbReference type="SAM" id="Phobius"/>
    </source>
</evidence>
<accession>A0A6A4VDR5</accession>
<keyword evidence="1" id="KW-0812">Transmembrane</keyword>
<dbReference type="InterPro" id="IPR054291">
    <property type="entry name" value="DUF7027"/>
</dbReference>
<dbReference type="AlphaFoldDB" id="A0A6A4VDR5"/>
<feature type="domain" description="DUF7027" evidence="2">
    <location>
        <begin position="90"/>
        <end position="134"/>
    </location>
</feature>
<evidence type="ECO:0000259" key="2">
    <source>
        <dbReference type="Pfam" id="PF22954"/>
    </source>
</evidence>
<keyword evidence="4" id="KW-1185">Reference proteome</keyword>
<name>A0A6A4VDR5_AMPAM</name>
<comment type="caution">
    <text evidence="3">The sequence shown here is derived from an EMBL/GenBank/DDBJ whole genome shotgun (WGS) entry which is preliminary data.</text>
</comment>
<evidence type="ECO:0000313" key="4">
    <source>
        <dbReference type="Proteomes" id="UP000440578"/>
    </source>
</evidence>
<feature type="transmembrane region" description="Helical" evidence="1">
    <location>
        <begin position="119"/>
        <end position="140"/>
    </location>
</feature>
<feature type="transmembrane region" description="Helical" evidence="1">
    <location>
        <begin position="87"/>
        <end position="107"/>
    </location>
</feature>
<feature type="transmembrane region" description="Helical" evidence="1">
    <location>
        <begin position="146"/>
        <end position="171"/>
    </location>
</feature>
<dbReference type="EMBL" id="VIIS01002107">
    <property type="protein sequence ID" value="KAF0288522.1"/>
    <property type="molecule type" value="Genomic_DNA"/>
</dbReference>
<sequence length="203" mass="22619">MEVFKREHRAYAWFIITVVVGLFVFFIPTVKNLNNFEEFLDEQYCQLNSLVKSEPDEVHGNYTNPCSSEIVLNVSVDDLRSPLLGPLVMQAIVTLALIPTSALAIYGTRKTKAKHMYPWLIVNGLWVICLIIRMIILGSLGLTNYALFLLLPFGIAVLSLVDVGLFTLNILRTTGSYEVKPVPMQDFSDGHASAPDPEFPGAD</sequence>
<keyword evidence="1" id="KW-1133">Transmembrane helix</keyword>
<feature type="transmembrane region" description="Helical" evidence="1">
    <location>
        <begin position="12"/>
        <end position="30"/>
    </location>
</feature>
<dbReference type="Pfam" id="PF22954">
    <property type="entry name" value="DUF7027"/>
    <property type="match status" value="1"/>
</dbReference>
<dbReference type="Proteomes" id="UP000440578">
    <property type="component" value="Unassembled WGS sequence"/>
</dbReference>
<evidence type="ECO:0000313" key="3">
    <source>
        <dbReference type="EMBL" id="KAF0288522.1"/>
    </source>
</evidence>
<protein>
    <recommendedName>
        <fullName evidence="2">DUF7027 domain-containing protein</fullName>
    </recommendedName>
</protein>
<proteinExistence type="predicted"/>
<reference evidence="3 4" key="1">
    <citation type="submission" date="2019-07" db="EMBL/GenBank/DDBJ databases">
        <title>Draft genome assembly of a fouling barnacle, Amphibalanus amphitrite (Darwin, 1854): The first reference genome for Thecostraca.</title>
        <authorList>
            <person name="Kim W."/>
        </authorList>
    </citation>
    <scope>NUCLEOTIDE SEQUENCE [LARGE SCALE GENOMIC DNA]</scope>
    <source>
        <strain evidence="3">SNU_AA5</strain>
        <tissue evidence="3">Soma without cirri and trophi</tissue>
    </source>
</reference>
<gene>
    <name evidence="3" type="ORF">FJT64_013109</name>
</gene>
<organism evidence="3 4">
    <name type="scientific">Amphibalanus amphitrite</name>
    <name type="common">Striped barnacle</name>
    <name type="synonym">Balanus amphitrite</name>
    <dbReference type="NCBI Taxonomy" id="1232801"/>
    <lineage>
        <taxon>Eukaryota</taxon>
        <taxon>Metazoa</taxon>
        <taxon>Ecdysozoa</taxon>
        <taxon>Arthropoda</taxon>
        <taxon>Crustacea</taxon>
        <taxon>Multicrustacea</taxon>
        <taxon>Cirripedia</taxon>
        <taxon>Thoracica</taxon>
        <taxon>Thoracicalcarea</taxon>
        <taxon>Balanomorpha</taxon>
        <taxon>Balanoidea</taxon>
        <taxon>Balanidae</taxon>
        <taxon>Amphibalaninae</taxon>
        <taxon>Amphibalanus</taxon>
    </lineage>
</organism>
<keyword evidence="1" id="KW-0472">Membrane</keyword>